<gene>
    <name evidence="10" type="ORF">TcWFU_009474</name>
</gene>
<evidence type="ECO:0000256" key="6">
    <source>
        <dbReference type="ARBA" id="ARBA00023136"/>
    </source>
</evidence>
<dbReference type="EMBL" id="JAKROA010000002">
    <property type="protein sequence ID" value="KAL5110932.1"/>
    <property type="molecule type" value="Genomic_DNA"/>
</dbReference>
<evidence type="ECO:0000313" key="10">
    <source>
        <dbReference type="EMBL" id="KAL5110932.1"/>
    </source>
</evidence>
<proteinExistence type="inferred from homology"/>
<keyword evidence="6 8" id="KW-0472">Membrane</keyword>
<organism evidence="10 11">
    <name type="scientific">Taenia crassiceps</name>
    <dbReference type="NCBI Taxonomy" id="6207"/>
    <lineage>
        <taxon>Eukaryota</taxon>
        <taxon>Metazoa</taxon>
        <taxon>Spiralia</taxon>
        <taxon>Lophotrochozoa</taxon>
        <taxon>Platyhelminthes</taxon>
        <taxon>Cestoda</taxon>
        <taxon>Eucestoda</taxon>
        <taxon>Cyclophyllidea</taxon>
        <taxon>Taeniidae</taxon>
        <taxon>Taenia</taxon>
    </lineage>
</organism>
<evidence type="ECO:0000313" key="11">
    <source>
        <dbReference type="Proteomes" id="UP001651158"/>
    </source>
</evidence>
<feature type="transmembrane region" description="Helical" evidence="8">
    <location>
        <begin position="155"/>
        <end position="174"/>
    </location>
</feature>
<evidence type="ECO:0000256" key="1">
    <source>
        <dbReference type="ARBA" id="ARBA00004141"/>
    </source>
</evidence>
<keyword evidence="5 8" id="KW-1133">Transmembrane helix</keyword>
<feature type="domain" description="TM2" evidence="9">
    <location>
        <begin position="152"/>
        <end position="200"/>
    </location>
</feature>
<keyword evidence="7" id="KW-0325">Glycoprotein</keyword>
<keyword evidence="4" id="KW-0732">Signal</keyword>
<comment type="similarity">
    <text evidence="2">Belongs to the TM2 family.</text>
</comment>
<evidence type="ECO:0000256" key="2">
    <source>
        <dbReference type="ARBA" id="ARBA00008284"/>
    </source>
</evidence>
<dbReference type="Proteomes" id="UP001651158">
    <property type="component" value="Unassembled WGS sequence"/>
</dbReference>
<evidence type="ECO:0000256" key="4">
    <source>
        <dbReference type="ARBA" id="ARBA00022729"/>
    </source>
</evidence>
<protein>
    <submittedName>
        <fullName evidence="10">TM2 domain-containing protein 3</fullName>
    </submittedName>
</protein>
<evidence type="ECO:0000256" key="7">
    <source>
        <dbReference type="ARBA" id="ARBA00023180"/>
    </source>
</evidence>
<dbReference type="Pfam" id="PF05154">
    <property type="entry name" value="TM2"/>
    <property type="match status" value="1"/>
</dbReference>
<name>A0ABR4QMY3_9CEST</name>
<evidence type="ECO:0000256" key="5">
    <source>
        <dbReference type="ARBA" id="ARBA00022989"/>
    </source>
</evidence>
<feature type="transmembrane region" description="Helical" evidence="8">
    <location>
        <begin position="186"/>
        <end position="207"/>
    </location>
</feature>
<evidence type="ECO:0000256" key="8">
    <source>
        <dbReference type="SAM" id="Phobius"/>
    </source>
</evidence>
<reference evidence="10 11" key="1">
    <citation type="journal article" date="2022" name="Front. Cell. Infect. Microbiol.">
        <title>The Genomes of Two Strains of Taenia crassiceps the Animal Model for the Study of Human Cysticercosis.</title>
        <authorList>
            <person name="Bobes R.J."/>
            <person name="Estrada K."/>
            <person name="Rios-Valencia D.G."/>
            <person name="Calderon-Gallegos A."/>
            <person name="de la Torre P."/>
            <person name="Carrero J.C."/>
            <person name="Sanchez-Flores A."/>
            <person name="Laclette J.P."/>
        </authorList>
    </citation>
    <scope>NUCLEOTIDE SEQUENCE [LARGE SCALE GENOMIC DNA]</scope>
    <source>
        <strain evidence="10">WFUcys</strain>
    </source>
</reference>
<comment type="subcellular location">
    <subcellularLocation>
        <location evidence="1">Membrane</location>
        <topology evidence="1">Multi-pass membrane protein</topology>
    </subcellularLocation>
</comment>
<accession>A0ABR4QMY3</accession>
<dbReference type="PANTHER" id="PTHR21016:SF7">
    <property type="entry name" value="TM2 DOMAIN-CONTAINING PROTEIN 3"/>
    <property type="match status" value="1"/>
</dbReference>
<dbReference type="InterPro" id="IPR050932">
    <property type="entry name" value="TM2D1-3-like"/>
</dbReference>
<dbReference type="PANTHER" id="PTHR21016">
    <property type="entry name" value="BETA-AMYLOID BINDING PROTEIN-RELATED"/>
    <property type="match status" value="1"/>
</dbReference>
<evidence type="ECO:0000259" key="9">
    <source>
        <dbReference type="Pfam" id="PF05154"/>
    </source>
</evidence>
<dbReference type="InterPro" id="IPR007829">
    <property type="entry name" value="TM2"/>
</dbReference>
<keyword evidence="11" id="KW-1185">Reference proteome</keyword>
<sequence>MIRRFTPSCQCGTPIAVETLCPISDRTTSFSLQADYSQHLYLCSDVDPDDLECEFNSTCRYGQVVDVICKPLVPCRGVSNASDSVHFRKIICRYCHQLTEEPDFSCKPPSGECTQPGVARSYYVARCRANPTIVCMGHREFLRMLPCTQELGKSYGTTVLLSLFLGGLGADRFYLGMWREGLGKLFTFGGLGVWSVVDFVLVVVGYICPPDDITYWRNTPPT</sequence>
<keyword evidence="3 8" id="KW-0812">Transmembrane</keyword>
<comment type="caution">
    <text evidence="10">The sequence shown here is derived from an EMBL/GenBank/DDBJ whole genome shotgun (WGS) entry which is preliminary data.</text>
</comment>
<evidence type="ECO:0000256" key="3">
    <source>
        <dbReference type="ARBA" id="ARBA00022692"/>
    </source>
</evidence>